<sequence length="92" mass="10366">MNRRCNVGGWCIKNGSIQVRVKEPAQSHTRENLCWSATCTGSCFCPCCCQYKLCVRSHLSVRSSAGLLGDWEKPWCVSASNYFCIEVLRSVR</sequence>
<reference evidence="1" key="1">
    <citation type="submission" date="2014-11" db="EMBL/GenBank/DDBJ databases">
        <authorList>
            <person name="Amaro Gonzalez C."/>
        </authorList>
    </citation>
    <scope>NUCLEOTIDE SEQUENCE</scope>
</reference>
<protein>
    <submittedName>
        <fullName evidence="1">Uncharacterized protein</fullName>
    </submittedName>
</protein>
<reference evidence="1" key="2">
    <citation type="journal article" date="2015" name="Fish Shellfish Immunol.">
        <title>Early steps in the European eel (Anguilla anguilla)-Vibrio vulnificus interaction in the gills: Role of the RtxA13 toxin.</title>
        <authorList>
            <person name="Callol A."/>
            <person name="Pajuelo D."/>
            <person name="Ebbesson L."/>
            <person name="Teles M."/>
            <person name="MacKenzie S."/>
            <person name="Amaro C."/>
        </authorList>
    </citation>
    <scope>NUCLEOTIDE SEQUENCE</scope>
</reference>
<accession>A0A0E9XZB2</accession>
<dbReference type="AlphaFoldDB" id="A0A0E9XZB2"/>
<evidence type="ECO:0000313" key="1">
    <source>
        <dbReference type="EMBL" id="JAI07980.1"/>
    </source>
</evidence>
<organism evidence="1">
    <name type="scientific">Anguilla anguilla</name>
    <name type="common">European freshwater eel</name>
    <name type="synonym">Muraena anguilla</name>
    <dbReference type="NCBI Taxonomy" id="7936"/>
    <lineage>
        <taxon>Eukaryota</taxon>
        <taxon>Metazoa</taxon>
        <taxon>Chordata</taxon>
        <taxon>Craniata</taxon>
        <taxon>Vertebrata</taxon>
        <taxon>Euteleostomi</taxon>
        <taxon>Actinopterygii</taxon>
        <taxon>Neopterygii</taxon>
        <taxon>Teleostei</taxon>
        <taxon>Anguilliformes</taxon>
        <taxon>Anguillidae</taxon>
        <taxon>Anguilla</taxon>
    </lineage>
</organism>
<proteinExistence type="predicted"/>
<dbReference type="EMBL" id="GBXM01000598">
    <property type="protein sequence ID" value="JAI07980.1"/>
    <property type="molecule type" value="Transcribed_RNA"/>
</dbReference>
<name>A0A0E9XZB2_ANGAN</name>